<name>A0ABS0LVF5_9LACT</name>
<feature type="domain" description="DUF4767" evidence="2">
    <location>
        <begin position="184"/>
        <end position="299"/>
    </location>
</feature>
<proteinExistence type="predicted"/>
<evidence type="ECO:0000313" key="4">
    <source>
        <dbReference type="Proteomes" id="UP000721415"/>
    </source>
</evidence>
<feature type="signal peptide" evidence="1">
    <location>
        <begin position="1"/>
        <end position="26"/>
    </location>
</feature>
<keyword evidence="4" id="KW-1185">Reference proteome</keyword>
<protein>
    <submittedName>
        <fullName evidence="3">DUF4767 domain-containing protein</fullName>
    </submittedName>
</protein>
<dbReference type="InterPro" id="IPR031927">
    <property type="entry name" value="DUF4767"/>
</dbReference>
<dbReference type="Pfam" id="PF15983">
    <property type="entry name" value="DUF4767"/>
    <property type="match status" value="1"/>
</dbReference>
<feature type="chain" id="PRO_5046974855" evidence="1">
    <location>
        <begin position="27"/>
        <end position="310"/>
    </location>
</feature>
<dbReference type="EMBL" id="JACBXQ010000007">
    <property type="protein sequence ID" value="MBG9987274.1"/>
    <property type="molecule type" value="Genomic_DNA"/>
</dbReference>
<evidence type="ECO:0000259" key="2">
    <source>
        <dbReference type="Pfam" id="PF15983"/>
    </source>
</evidence>
<dbReference type="Proteomes" id="UP000721415">
    <property type="component" value="Unassembled WGS sequence"/>
</dbReference>
<organism evidence="3 4">
    <name type="scientific">Facklamia lactis</name>
    <dbReference type="NCBI Taxonomy" id="2749967"/>
    <lineage>
        <taxon>Bacteria</taxon>
        <taxon>Bacillati</taxon>
        <taxon>Bacillota</taxon>
        <taxon>Bacilli</taxon>
        <taxon>Lactobacillales</taxon>
        <taxon>Aerococcaceae</taxon>
        <taxon>Facklamia</taxon>
    </lineage>
</organism>
<comment type="caution">
    <text evidence="3">The sequence shown here is derived from an EMBL/GenBank/DDBJ whole genome shotgun (WGS) entry which is preliminary data.</text>
</comment>
<accession>A0ABS0LVF5</accession>
<keyword evidence="1" id="KW-0732">Signal</keyword>
<evidence type="ECO:0000256" key="1">
    <source>
        <dbReference type="SAM" id="SignalP"/>
    </source>
</evidence>
<evidence type="ECO:0000313" key="3">
    <source>
        <dbReference type="EMBL" id="MBG9987274.1"/>
    </source>
</evidence>
<dbReference type="RefSeq" id="WP_197116197.1">
    <property type="nucleotide sequence ID" value="NZ_JACBXQ010000007.1"/>
</dbReference>
<sequence>MLKKFGPCVTALIVMLVFLQTPTAHAISNAMDLINQDADGQMDFEFFSENARMSAIENVPERIRLEGLHGAQPMLRMMWDLEDPSQDVTFPIQYQKTMNAPVSVLPDTSQYMAHVQIDFMTEVEPFYEGMIYLTHIPMFEGQLQLMIPIYGESQRQNYQMMTQVNEESQPQPAPDQGGLDIYDLDEKVVAWQETMGQSYYRIYPPNKIDLDHGGLNFNELMGYMTYNGETINPLASENYQLHAVYSTAGQNTDGRFEPITYLMGTYDGTPQVWVSQQTDTSQPINFQLTQNPDLRDLFGQWYYQDGTSQY</sequence>
<reference evidence="3 4" key="1">
    <citation type="submission" date="2020-07" db="EMBL/GenBank/DDBJ databases">
        <title>Facklamia lactis sp. nov., isolated from raw milk.</title>
        <authorList>
            <person name="Doll E.V."/>
            <person name="Huptas C."/>
            <person name="Staib L."/>
            <person name="Wenning M."/>
            <person name="Scherer S."/>
        </authorList>
    </citation>
    <scope>NUCLEOTIDE SEQUENCE [LARGE SCALE GENOMIC DNA]</scope>
    <source>
        <strain evidence="3 4">DSM 111018</strain>
    </source>
</reference>
<gene>
    <name evidence="3" type="ORF">HZY91_10390</name>
</gene>